<evidence type="ECO:0000313" key="4">
    <source>
        <dbReference type="Proteomes" id="UP001165082"/>
    </source>
</evidence>
<dbReference type="Gene3D" id="3.30.2350.10">
    <property type="entry name" value="Pseudouridine synthase"/>
    <property type="match status" value="1"/>
</dbReference>
<dbReference type="GO" id="GO:0003723">
    <property type="term" value="F:RNA binding"/>
    <property type="evidence" value="ECO:0007669"/>
    <property type="project" value="InterPro"/>
</dbReference>
<dbReference type="InterPro" id="IPR050188">
    <property type="entry name" value="RluA_PseudoU_synthase"/>
</dbReference>
<reference evidence="3" key="1">
    <citation type="submission" date="2022-07" db="EMBL/GenBank/DDBJ databases">
        <title>Genome analysis of Parmales, a sister group of diatoms, reveals the evolutionary specialization of diatoms from phago-mixotrophs to photoautotrophs.</title>
        <authorList>
            <person name="Ban H."/>
            <person name="Sato S."/>
            <person name="Yoshikawa S."/>
            <person name="Kazumasa Y."/>
            <person name="Nakamura Y."/>
            <person name="Ichinomiya M."/>
            <person name="Saitoh K."/>
            <person name="Sato N."/>
            <person name="Blanc-Mathieu R."/>
            <person name="Endo H."/>
            <person name="Kuwata A."/>
            <person name="Ogata H."/>
        </authorList>
    </citation>
    <scope>NUCLEOTIDE SEQUENCE</scope>
</reference>
<feature type="domain" description="Pseudouridine synthase RsuA/RluA-like" evidence="2">
    <location>
        <begin position="9"/>
        <end position="155"/>
    </location>
</feature>
<evidence type="ECO:0000313" key="3">
    <source>
        <dbReference type="EMBL" id="GMH50879.1"/>
    </source>
</evidence>
<dbReference type="OrthoDB" id="428658at2759"/>
<feature type="non-terminal residue" evidence="3">
    <location>
        <position position="1"/>
    </location>
</feature>
<dbReference type="AlphaFoldDB" id="A0A9W6ZB07"/>
<evidence type="ECO:0000259" key="2">
    <source>
        <dbReference type="Pfam" id="PF00849"/>
    </source>
</evidence>
<gene>
    <name evidence="3" type="ORF">TrRE_jg5131</name>
</gene>
<comment type="caution">
    <text evidence="3">The sequence shown here is derived from an EMBL/GenBank/DDBJ whole genome shotgun (WGS) entry which is preliminary data.</text>
</comment>
<evidence type="ECO:0000256" key="1">
    <source>
        <dbReference type="ARBA" id="ARBA00010876"/>
    </source>
</evidence>
<proteinExistence type="inferred from homology"/>
<name>A0A9W6ZB07_9STRA</name>
<organism evidence="3 4">
    <name type="scientific">Triparma retinervis</name>
    <dbReference type="NCBI Taxonomy" id="2557542"/>
    <lineage>
        <taxon>Eukaryota</taxon>
        <taxon>Sar</taxon>
        <taxon>Stramenopiles</taxon>
        <taxon>Ochrophyta</taxon>
        <taxon>Bolidophyceae</taxon>
        <taxon>Parmales</taxon>
        <taxon>Triparmaceae</taxon>
        <taxon>Triparma</taxon>
    </lineage>
</organism>
<keyword evidence="4" id="KW-1185">Reference proteome</keyword>
<dbReference type="EMBL" id="BRXZ01001961">
    <property type="protein sequence ID" value="GMH50879.1"/>
    <property type="molecule type" value="Genomic_DNA"/>
</dbReference>
<dbReference type="PANTHER" id="PTHR21600">
    <property type="entry name" value="MITOCHONDRIAL RNA PSEUDOURIDINE SYNTHASE"/>
    <property type="match status" value="1"/>
</dbReference>
<dbReference type="InterPro" id="IPR006145">
    <property type="entry name" value="PsdUridine_synth_RsuA/RluA"/>
</dbReference>
<accession>A0A9W6ZB07</accession>
<sequence length="231" mass="25824">LSLPSVPHSIVHRLDYATSGLLFVARNPDSQRYMHSLFRSRGLQKEYSALVHGHVGAEGDKGTTTFEAVQDVRHRPWMAVATEGYVEQLEGMEERSEWAEGVLGKLRREGRRGLDNVSEWGIEGHFRVAVGGGTAKVTRVGMRPRTGRTHQLRITAREEWGRGILGDEGYAVGGEAKGVVKEAGGGDEVEINKRWGKAMCLNSRRLRWKHRITGQVVDVSIGDWWEEDLLV</sequence>
<comment type="similarity">
    <text evidence="1">Belongs to the pseudouridine synthase RluA family.</text>
</comment>
<dbReference type="GO" id="GO:0009982">
    <property type="term" value="F:pseudouridine synthase activity"/>
    <property type="evidence" value="ECO:0007669"/>
    <property type="project" value="InterPro"/>
</dbReference>
<dbReference type="Pfam" id="PF00849">
    <property type="entry name" value="PseudoU_synth_2"/>
    <property type="match status" value="1"/>
</dbReference>
<dbReference type="InterPro" id="IPR020103">
    <property type="entry name" value="PsdUridine_synth_cat_dom_sf"/>
</dbReference>
<dbReference type="GO" id="GO:0000455">
    <property type="term" value="P:enzyme-directed rRNA pseudouridine synthesis"/>
    <property type="evidence" value="ECO:0007669"/>
    <property type="project" value="TreeGrafter"/>
</dbReference>
<dbReference type="PROSITE" id="PS01129">
    <property type="entry name" value="PSI_RLU"/>
    <property type="match status" value="1"/>
</dbReference>
<dbReference type="InterPro" id="IPR006224">
    <property type="entry name" value="PsdUridine_synth_RluA-like_CS"/>
</dbReference>
<dbReference type="SUPFAM" id="SSF55120">
    <property type="entry name" value="Pseudouridine synthase"/>
    <property type="match status" value="1"/>
</dbReference>
<dbReference type="Proteomes" id="UP001165082">
    <property type="component" value="Unassembled WGS sequence"/>
</dbReference>
<protein>
    <recommendedName>
        <fullName evidence="2">Pseudouridine synthase RsuA/RluA-like domain-containing protein</fullName>
    </recommendedName>
</protein>
<dbReference type="PANTHER" id="PTHR21600:SF87">
    <property type="entry name" value="RNA PSEUDOURIDYLATE SYNTHASE DOMAIN-CONTAINING PROTEIN 1"/>
    <property type="match status" value="1"/>
</dbReference>